<name>A0AB33B4G0_BACTU</name>
<sequence>MGFSAVFFIIGFDTECWLYTFLDYGIIWIKVCGEVIHMENVYKGLRHTGFTMMFIFGGVFLLRWFIHDEMLLDQLIGCSVGMVMVMSSVFIQKYRKELQVEEKY</sequence>
<dbReference type="Proteomes" id="UP000031876">
    <property type="component" value="Chromosome"/>
</dbReference>
<evidence type="ECO:0000313" key="1">
    <source>
        <dbReference type="EMBL" id="AJG78879.1"/>
    </source>
</evidence>
<dbReference type="AlphaFoldDB" id="A0AB33B4G0"/>
<dbReference type="EMBL" id="CP009335">
    <property type="protein sequence ID" value="AJG78879.1"/>
    <property type="molecule type" value="Genomic_DNA"/>
</dbReference>
<gene>
    <name evidence="1" type="ORF">BF38_2012</name>
</gene>
<protein>
    <submittedName>
        <fullName evidence="1">Membrane protein</fullName>
    </submittedName>
</protein>
<reference evidence="1 2" key="1">
    <citation type="journal article" date="2015" name="Genome Announc.">
        <title>Complete genome sequences for 35 biothreat assay-relevant bacillus species.</title>
        <authorList>
            <person name="Johnson S.L."/>
            <person name="Daligault H.E."/>
            <person name="Davenport K.W."/>
            <person name="Jaissle J."/>
            <person name="Frey K.G."/>
            <person name="Ladner J.T."/>
            <person name="Broomall S.M."/>
            <person name="Bishop-Lilly K.A."/>
            <person name="Bruce D.C."/>
            <person name="Gibbons H.S."/>
            <person name="Coyne S.R."/>
            <person name="Lo C.C."/>
            <person name="Meincke L."/>
            <person name="Munk A.C."/>
            <person name="Koroleva G.I."/>
            <person name="Rosenzweig C.N."/>
            <person name="Palacios G.F."/>
            <person name="Redden C.L."/>
            <person name="Minogue T.D."/>
            <person name="Chain P.S."/>
        </authorList>
    </citation>
    <scope>NUCLEOTIDE SEQUENCE [LARGE SCALE GENOMIC DNA]</scope>
    <source>
        <strain evidence="1 2">HD1011</strain>
    </source>
</reference>
<proteinExistence type="predicted"/>
<dbReference type="KEGG" id="btw:BF38_2012"/>
<evidence type="ECO:0000313" key="2">
    <source>
        <dbReference type="Proteomes" id="UP000031876"/>
    </source>
</evidence>
<accession>A0AB33B4G0</accession>
<organism evidence="1 2">
    <name type="scientific">Bacillus thuringiensis</name>
    <dbReference type="NCBI Taxonomy" id="1428"/>
    <lineage>
        <taxon>Bacteria</taxon>
        <taxon>Bacillati</taxon>
        <taxon>Bacillota</taxon>
        <taxon>Bacilli</taxon>
        <taxon>Bacillales</taxon>
        <taxon>Bacillaceae</taxon>
        <taxon>Bacillus</taxon>
        <taxon>Bacillus cereus group</taxon>
    </lineage>
</organism>